<name>A0A409X0R2_9AGAR</name>
<evidence type="ECO:0000313" key="1">
    <source>
        <dbReference type="EMBL" id="PPQ84365.1"/>
    </source>
</evidence>
<evidence type="ECO:0000313" key="2">
    <source>
        <dbReference type="Proteomes" id="UP000284706"/>
    </source>
</evidence>
<organism evidence="1 2">
    <name type="scientific">Gymnopilus dilepis</name>
    <dbReference type="NCBI Taxonomy" id="231916"/>
    <lineage>
        <taxon>Eukaryota</taxon>
        <taxon>Fungi</taxon>
        <taxon>Dikarya</taxon>
        <taxon>Basidiomycota</taxon>
        <taxon>Agaricomycotina</taxon>
        <taxon>Agaricomycetes</taxon>
        <taxon>Agaricomycetidae</taxon>
        <taxon>Agaricales</taxon>
        <taxon>Agaricineae</taxon>
        <taxon>Hymenogastraceae</taxon>
        <taxon>Gymnopilus</taxon>
    </lineage>
</organism>
<comment type="caution">
    <text evidence="1">The sequence shown here is derived from an EMBL/GenBank/DDBJ whole genome shotgun (WGS) entry which is preliminary data.</text>
</comment>
<gene>
    <name evidence="1" type="ORF">CVT26_006952</name>
</gene>
<accession>A0A409X0R2</accession>
<dbReference type="OrthoDB" id="3016333at2759"/>
<dbReference type="AlphaFoldDB" id="A0A409X0R2"/>
<dbReference type="EMBL" id="NHYE01004481">
    <property type="protein sequence ID" value="PPQ84365.1"/>
    <property type="molecule type" value="Genomic_DNA"/>
</dbReference>
<dbReference type="Proteomes" id="UP000284706">
    <property type="component" value="Unassembled WGS sequence"/>
</dbReference>
<keyword evidence="2" id="KW-1185">Reference proteome</keyword>
<protein>
    <submittedName>
        <fullName evidence="1">Uncharacterized protein</fullName>
    </submittedName>
</protein>
<dbReference type="InParanoid" id="A0A409X0R2"/>
<sequence>MAHYDSRKWAILHARRLKARDISPDFSNVVVEFGNGDMKAKASPELAKKIWEHLSENFTTRGMTIAGVEFTKAKSLVVTITPPGLSNRFMEADTQKKLCDYLIRAFEGPREALIWIYLGNPWPRIIVHEVPIDPTFPSEVESLSNIRRELLTYNPAVQENPGYITAKARLQPFSNGVIANGHTSLCLPVQNLEIAQRLVSQGVFMYGQRFKVSLGNKFNRR</sequence>
<proteinExistence type="predicted"/>
<reference evidence="1 2" key="1">
    <citation type="journal article" date="2018" name="Evol. Lett.">
        <title>Horizontal gene cluster transfer increased hallucinogenic mushroom diversity.</title>
        <authorList>
            <person name="Reynolds H.T."/>
            <person name="Vijayakumar V."/>
            <person name="Gluck-Thaler E."/>
            <person name="Korotkin H.B."/>
            <person name="Matheny P.B."/>
            <person name="Slot J.C."/>
        </authorList>
    </citation>
    <scope>NUCLEOTIDE SEQUENCE [LARGE SCALE GENOMIC DNA]</scope>
    <source>
        <strain evidence="1 2">SRW20</strain>
    </source>
</reference>